<keyword evidence="5" id="KW-1185">Reference proteome</keyword>
<dbReference type="NCBIfam" id="TIGR00756">
    <property type="entry name" value="PPR"/>
    <property type="match status" value="4"/>
</dbReference>
<dbReference type="InterPro" id="IPR002156">
    <property type="entry name" value="RNaseH_domain"/>
</dbReference>
<sequence length="838" mass="92579">MGSWAWAVKVNITDAVKRTSNTNFPRRASLTLLATASKHLHVLHFSSCSPHKTHNHGNLVFPIKRFSFMPKSCHALLHNSAHYPTVLQPFDESPQRKQNLETVQFYYVIDLIKFSAVRSDILTAVMTHSLALKVGALAHLPTSTSLLTIYSRAGDFSSSKALFGEIYAKDVVLWNAMITAAIDNQYCLDAMSFFNEMIKEGKGFDSATLVIVISALSKMKKLPQCRSLHGLSLKSGLLSGSFLCNALIDMYAKCGDLSSSECMFGGMDCRDLVSWNSVMSGCLYNQSPYKSLCYFKQMACCKEQADYVSLSCAISASACLRELCIGQIIHGLGIKLGYQEFPMSVSNSLLSLYSQCGDIDAAENLFSGMVWKDVISWNAMIDGFVFNGKVREAFDLLHYMQTSRSVQPDIVTVVTIIPLCAEFVLLREGKSVHGFTIRREAGLELSRVSLVADTDCWNTIISGCTQNGFFLEALEAFDFMRRKSHVTPDSVTITNVVSACGNLEFGWEGKVFHGIALKTLLDKDTRVQNALITMYGRLGDTESATSVFSFCSSRNLCSWNCMISALSQNKDPKRALELFSCIDFEPNEVTIATILSACTQLGAIRHGKQIHGLVFRSGFHTNSFITAALLDMYSNCGRLDIAIRLFQFLPEKSVAAWNSMISAYGFHSNGLKAVEVFNQMIDSGIQLGCISHPRPGVAQYALQVDAAWKPNDIEAGIAVVILQNGIQVNTWKGRRMASYAQHAEALAILEAVKWARNNANPNIISHTHCSSFIRKLILAGEDNSKLAPIMFDIKKTCYGLEFLFVSDPGLIETVDTSNQALHTKVAKEYNTILGQQLH</sequence>
<dbReference type="GO" id="GO:0004523">
    <property type="term" value="F:RNA-DNA hybrid ribonuclease activity"/>
    <property type="evidence" value="ECO:0007669"/>
    <property type="project" value="InterPro"/>
</dbReference>
<feature type="repeat" description="PPR" evidence="2">
    <location>
        <begin position="373"/>
        <end position="407"/>
    </location>
</feature>
<dbReference type="InterPro" id="IPR002885">
    <property type="entry name" value="PPR_rpt"/>
</dbReference>
<evidence type="ECO:0000313" key="4">
    <source>
        <dbReference type="EMBL" id="KAK3032582.1"/>
    </source>
</evidence>
<dbReference type="Pfam" id="PF13456">
    <property type="entry name" value="RVT_3"/>
    <property type="match status" value="1"/>
</dbReference>
<keyword evidence="1" id="KW-0677">Repeat</keyword>
<dbReference type="Proteomes" id="UP001188597">
    <property type="component" value="Unassembled WGS sequence"/>
</dbReference>
<dbReference type="Gene3D" id="1.25.40.10">
    <property type="entry name" value="Tetratricopeptide repeat domain"/>
    <property type="match status" value="6"/>
</dbReference>
<feature type="domain" description="RNase H type-1" evidence="3">
    <location>
        <begin position="704"/>
        <end position="795"/>
    </location>
</feature>
<dbReference type="InterPro" id="IPR046960">
    <property type="entry name" value="PPR_At4g14850-like_plant"/>
</dbReference>
<organism evidence="4 5">
    <name type="scientific">Escallonia herrerae</name>
    <dbReference type="NCBI Taxonomy" id="1293975"/>
    <lineage>
        <taxon>Eukaryota</taxon>
        <taxon>Viridiplantae</taxon>
        <taxon>Streptophyta</taxon>
        <taxon>Embryophyta</taxon>
        <taxon>Tracheophyta</taxon>
        <taxon>Spermatophyta</taxon>
        <taxon>Magnoliopsida</taxon>
        <taxon>eudicotyledons</taxon>
        <taxon>Gunneridae</taxon>
        <taxon>Pentapetalae</taxon>
        <taxon>asterids</taxon>
        <taxon>campanulids</taxon>
        <taxon>Escalloniales</taxon>
        <taxon>Escalloniaceae</taxon>
        <taxon>Escallonia</taxon>
    </lineage>
</organism>
<dbReference type="AlphaFoldDB" id="A0AA89BD78"/>
<dbReference type="InterPro" id="IPR044730">
    <property type="entry name" value="RNase_H-like_dom_plant"/>
</dbReference>
<name>A0AA89BD78_9ASTE</name>
<feature type="repeat" description="PPR" evidence="2">
    <location>
        <begin position="653"/>
        <end position="687"/>
    </location>
</feature>
<feature type="repeat" description="PPR" evidence="2">
    <location>
        <begin position="453"/>
        <end position="487"/>
    </location>
</feature>
<evidence type="ECO:0000256" key="1">
    <source>
        <dbReference type="ARBA" id="ARBA00022737"/>
    </source>
</evidence>
<dbReference type="PANTHER" id="PTHR47926">
    <property type="entry name" value="PENTATRICOPEPTIDE REPEAT-CONTAINING PROTEIN"/>
    <property type="match status" value="1"/>
</dbReference>
<dbReference type="FunFam" id="1.25.40.10:FF:000640">
    <property type="entry name" value="Tetratricopeptide repeat (TPR)-like superfamily protein"/>
    <property type="match status" value="1"/>
</dbReference>
<proteinExistence type="predicted"/>
<reference evidence="4" key="1">
    <citation type="submission" date="2022-12" db="EMBL/GenBank/DDBJ databases">
        <title>Draft genome assemblies for two species of Escallonia (Escalloniales).</title>
        <authorList>
            <person name="Chanderbali A."/>
            <person name="Dervinis C."/>
            <person name="Anghel I."/>
            <person name="Soltis D."/>
            <person name="Soltis P."/>
            <person name="Zapata F."/>
        </authorList>
    </citation>
    <scope>NUCLEOTIDE SEQUENCE</scope>
    <source>
        <strain evidence="4">UCBG64.0493</strain>
        <tissue evidence="4">Leaf</tissue>
    </source>
</reference>
<dbReference type="EMBL" id="JAVXUP010000263">
    <property type="protein sequence ID" value="KAK3032582.1"/>
    <property type="molecule type" value="Genomic_DNA"/>
</dbReference>
<dbReference type="CDD" id="cd06222">
    <property type="entry name" value="RNase_H_like"/>
    <property type="match status" value="1"/>
</dbReference>
<gene>
    <name evidence="4" type="ORF">RJ639_037346</name>
</gene>
<evidence type="ECO:0000313" key="5">
    <source>
        <dbReference type="Proteomes" id="UP001188597"/>
    </source>
</evidence>
<accession>A0AA89BD78</accession>
<dbReference type="GO" id="GO:0003723">
    <property type="term" value="F:RNA binding"/>
    <property type="evidence" value="ECO:0007669"/>
    <property type="project" value="InterPro"/>
</dbReference>
<dbReference type="Pfam" id="PF01535">
    <property type="entry name" value="PPR"/>
    <property type="match status" value="7"/>
</dbReference>
<dbReference type="InterPro" id="IPR011990">
    <property type="entry name" value="TPR-like_helical_dom_sf"/>
</dbReference>
<evidence type="ECO:0000259" key="3">
    <source>
        <dbReference type="Pfam" id="PF13456"/>
    </source>
</evidence>
<comment type="caution">
    <text evidence="4">The sequence shown here is derived from an EMBL/GenBank/DDBJ whole genome shotgun (WGS) entry which is preliminary data.</text>
</comment>
<dbReference type="PROSITE" id="PS51375">
    <property type="entry name" value="PPR"/>
    <property type="match status" value="3"/>
</dbReference>
<dbReference type="Pfam" id="PF13041">
    <property type="entry name" value="PPR_2"/>
    <property type="match status" value="1"/>
</dbReference>
<dbReference type="FunFam" id="1.25.40.10:FF:000073">
    <property type="entry name" value="Pentatricopeptide repeat-containing protein chloroplastic"/>
    <property type="match status" value="1"/>
</dbReference>
<protein>
    <recommendedName>
        <fullName evidence="3">RNase H type-1 domain-containing protein</fullName>
    </recommendedName>
</protein>
<evidence type="ECO:0000256" key="2">
    <source>
        <dbReference type="PROSITE-ProRule" id="PRU00708"/>
    </source>
</evidence>
<dbReference type="GO" id="GO:0009451">
    <property type="term" value="P:RNA modification"/>
    <property type="evidence" value="ECO:0007669"/>
    <property type="project" value="InterPro"/>
</dbReference>